<protein>
    <submittedName>
        <fullName evidence="1">Uncharacterized protein</fullName>
    </submittedName>
</protein>
<name>A0A9D4Y9K5_PEA</name>
<keyword evidence="2" id="KW-1185">Reference proteome</keyword>
<accession>A0A9D4Y9K5</accession>
<dbReference type="Proteomes" id="UP001058974">
    <property type="component" value="Chromosome 2"/>
</dbReference>
<evidence type="ECO:0000313" key="2">
    <source>
        <dbReference type="Proteomes" id="UP001058974"/>
    </source>
</evidence>
<proteinExistence type="predicted"/>
<reference evidence="1 2" key="1">
    <citation type="journal article" date="2022" name="Nat. Genet.">
        <title>Improved pea reference genome and pan-genome highlight genomic features and evolutionary characteristics.</title>
        <authorList>
            <person name="Yang T."/>
            <person name="Liu R."/>
            <person name="Luo Y."/>
            <person name="Hu S."/>
            <person name="Wang D."/>
            <person name="Wang C."/>
            <person name="Pandey M.K."/>
            <person name="Ge S."/>
            <person name="Xu Q."/>
            <person name="Li N."/>
            <person name="Li G."/>
            <person name="Huang Y."/>
            <person name="Saxena R.K."/>
            <person name="Ji Y."/>
            <person name="Li M."/>
            <person name="Yan X."/>
            <person name="He Y."/>
            <person name="Liu Y."/>
            <person name="Wang X."/>
            <person name="Xiang C."/>
            <person name="Varshney R.K."/>
            <person name="Ding H."/>
            <person name="Gao S."/>
            <person name="Zong X."/>
        </authorList>
    </citation>
    <scope>NUCLEOTIDE SEQUENCE [LARGE SCALE GENOMIC DNA]</scope>
    <source>
        <strain evidence="1 2">cv. Zhongwan 6</strain>
    </source>
</reference>
<gene>
    <name evidence="1" type="ORF">KIW84_021652</name>
</gene>
<evidence type="ECO:0000313" key="1">
    <source>
        <dbReference type="EMBL" id="KAI5434907.1"/>
    </source>
</evidence>
<comment type="caution">
    <text evidence="1">The sequence shown here is derived from an EMBL/GenBank/DDBJ whole genome shotgun (WGS) entry which is preliminary data.</text>
</comment>
<sequence>MDQLEQNQAAIREDMTTVKDQISQLVEALQALARGQNEMRQTTLRVATANPAIVTTPKKSLGGAGTPVIAQPPPERGPMYQNVAQTFNIPVNGRAQPEIDDHQDAFFTMKADLVYDAFGPSAADLERRFCMMEERFKEMEGPDTFGLDNADICSKQPHEGKHIYSAKVKVAIDLKDWYLWDCLVNFFPESRPQAMGE</sequence>
<dbReference type="AlphaFoldDB" id="A0A9D4Y9K5"/>
<organism evidence="1 2">
    <name type="scientific">Pisum sativum</name>
    <name type="common">Garden pea</name>
    <name type="synonym">Lathyrus oleraceus</name>
    <dbReference type="NCBI Taxonomy" id="3888"/>
    <lineage>
        <taxon>Eukaryota</taxon>
        <taxon>Viridiplantae</taxon>
        <taxon>Streptophyta</taxon>
        <taxon>Embryophyta</taxon>
        <taxon>Tracheophyta</taxon>
        <taxon>Spermatophyta</taxon>
        <taxon>Magnoliopsida</taxon>
        <taxon>eudicotyledons</taxon>
        <taxon>Gunneridae</taxon>
        <taxon>Pentapetalae</taxon>
        <taxon>rosids</taxon>
        <taxon>fabids</taxon>
        <taxon>Fabales</taxon>
        <taxon>Fabaceae</taxon>
        <taxon>Papilionoideae</taxon>
        <taxon>50 kb inversion clade</taxon>
        <taxon>NPAAA clade</taxon>
        <taxon>Hologalegina</taxon>
        <taxon>IRL clade</taxon>
        <taxon>Fabeae</taxon>
        <taxon>Lathyrus</taxon>
    </lineage>
</organism>
<dbReference type="EMBL" id="JAMSHJ010000002">
    <property type="protein sequence ID" value="KAI5434907.1"/>
    <property type="molecule type" value="Genomic_DNA"/>
</dbReference>
<dbReference type="Gramene" id="Psat02G0165200-T1">
    <property type="protein sequence ID" value="KAI5434907.1"/>
    <property type="gene ID" value="KIW84_021652"/>
</dbReference>